<protein>
    <submittedName>
        <fullName evidence="1">Uncharacterized protein</fullName>
    </submittedName>
</protein>
<keyword evidence="2" id="KW-1185">Reference proteome</keyword>
<accession>A0ABD1LU31</accession>
<sequence>MTHYSLVSMMLQKVILAAMIVVLFSFSVRSQTFCKGTCREFPDCDAHCKFIGYETGKCIISKCCCSVVSL</sequence>
<name>A0ABD1LU31_9FABA</name>
<reference evidence="1 2" key="1">
    <citation type="submission" date="2024-08" db="EMBL/GenBank/DDBJ databases">
        <title>Insights into the chromosomal genome structure of Flemingia macrophylla.</title>
        <authorList>
            <person name="Ding Y."/>
            <person name="Zhao Y."/>
            <person name="Bi W."/>
            <person name="Wu M."/>
            <person name="Zhao G."/>
            <person name="Gong Y."/>
            <person name="Li W."/>
            <person name="Zhang P."/>
        </authorList>
    </citation>
    <scope>NUCLEOTIDE SEQUENCE [LARGE SCALE GENOMIC DNA]</scope>
    <source>
        <strain evidence="1">DYQJB</strain>
        <tissue evidence="1">Leaf</tissue>
    </source>
</reference>
<proteinExistence type="predicted"/>
<evidence type="ECO:0000313" key="2">
    <source>
        <dbReference type="Proteomes" id="UP001603857"/>
    </source>
</evidence>
<dbReference type="EMBL" id="JBGMDY010000007">
    <property type="protein sequence ID" value="KAL2327045.1"/>
    <property type="molecule type" value="Genomic_DNA"/>
</dbReference>
<dbReference type="PROSITE" id="PS01138">
    <property type="entry name" value="SCORP_SHORT_TOXIN"/>
    <property type="match status" value="1"/>
</dbReference>
<dbReference type="AlphaFoldDB" id="A0ABD1LU31"/>
<organism evidence="1 2">
    <name type="scientific">Flemingia macrophylla</name>
    <dbReference type="NCBI Taxonomy" id="520843"/>
    <lineage>
        <taxon>Eukaryota</taxon>
        <taxon>Viridiplantae</taxon>
        <taxon>Streptophyta</taxon>
        <taxon>Embryophyta</taxon>
        <taxon>Tracheophyta</taxon>
        <taxon>Spermatophyta</taxon>
        <taxon>Magnoliopsida</taxon>
        <taxon>eudicotyledons</taxon>
        <taxon>Gunneridae</taxon>
        <taxon>Pentapetalae</taxon>
        <taxon>rosids</taxon>
        <taxon>fabids</taxon>
        <taxon>Fabales</taxon>
        <taxon>Fabaceae</taxon>
        <taxon>Papilionoideae</taxon>
        <taxon>50 kb inversion clade</taxon>
        <taxon>NPAAA clade</taxon>
        <taxon>indigoferoid/millettioid clade</taxon>
        <taxon>Phaseoleae</taxon>
        <taxon>Flemingia</taxon>
    </lineage>
</organism>
<comment type="caution">
    <text evidence="1">The sequence shown here is derived from an EMBL/GenBank/DDBJ whole genome shotgun (WGS) entry which is preliminary data.</text>
</comment>
<dbReference type="Proteomes" id="UP001603857">
    <property type="component" value="Unassembled WGS sequence"/>
</dbReference>
<evidence type="ECO:0000313" key="1">
    <source>
        <dbReference type="EMBL" id="KAL2327045.1"/>
    </source>
</evidence>
<gene>
    <name evidence="1" type="ORF">Fmac_020472</name>
</gene>